<dbReference type="EMBL" id="JAAABJ010000439">
    <property type="protein sequence ID" value="NAW50780.1"/>
    <property type="molecule type" value="Genomic_DNA"/>
</dbReference>
<feature type="region of interest" description="Disordered" evidence="1">
    <location>
        <begin position="54"/>
        <end position="81"/>
    </location>
</feature>
<comment type="caution">
    <text evidence="2">The sequence shown here is derived from an EMBL/GenBank/DDBJ whole genome shotgun (WGS) entry which is preliminary data.</text>
</comment>
<dbReference type="AlphaFoldDB" id="A0A845PXG5"/>
<gene>
    <name evidence="2" type="ORF">GNY06_05075</name>
</gene>
<evidence type="ECO:0000313" key="2">
    <source>
        <dbReference type="EMBL" id="NAW50780.1"/>
    </source>
</evidence>
<protein>
    <submittedName>
        <fullName evidence="2">Uncharacterized protein</fullName>
    </submittedName>
</protein>
<organism evidence="2 3">
    <name type="scientific">Elizabethkingia argenteiflava</name>
    <dbReference type="NCBI Taxonomy" id="2681556"/>
    <lineage>
        <taxon>Bacteria</taxon>
        <taxon>Pseudomonadati</taxon>
        <taxon>Bacteroidota</taxon>
        <taxon>Flavobacteriia</taxon>
        <taxon>Flavobacteriales</taxon>
        <taxon>Weeksellaceae</taxon>
        <taxon>Elizabethkingia</taxon>
    </lineage>
</organism>
<reference evidence="2 3" key="1">
    <citation type="submission" date="2019-11" db="EMBL/GenBank/DDBJ databases">
        <title>Characterization of Elizabethkingia argenteiflava sp. nov., isolated from inner surface of Soybean Pods.</title>
        <authorList>
            <person name="Mo S."/>
        </authorList>
    </citation>
    <scope>NUCLEOTIDE SEQUENCE [LARGE SCALE GENOMIC DNA]</scope>
    <source>
        <strain evidence="2 3">YB22</strain>
    </source>
</reference>
<keyword evidence="3" id="KW-1185">Reference proteome</keyword>
<dbReference type="Proteomes" id="UP000553459">
    <property type="component" value="Unassembled WGS sequence"/>
</dbReference>
<accession>A0A845PXG5</accession>
<evidence type="ECO:0000256" key="1">
    <source>
        <dbReference type="SAM" id="MobiDB-lite"/>
    </source>
</evidence>
<feature type="compositionally biased region" description="Basic and acidic residues" evidence="1">
    <location>
        <begin position="68"/>
        <end position="81"/>
    </location>
</feature>
<name>A0A845PXG5_9FLAO</name>
<sequence length="81" mass="9367">MKLKIGAYTFEQLENFESMEEAIHVIKSLFPDVDQDEIKEKVKWFVNENIHKDVQKKASKGQSGSEQYSEKGAGKISFRKD</sequence>
<dbReference type="RefSeq" id="WP_166519087.1">
    <property type="nucleotide sequence ID" value="NZ_JAAABJ010000439.1"/>
</dbReference>
<proteinExistence type="predicted"/>
<evidence type="ECO:0000313" key="3">
    <source>
        <dbReference type="Proteomes" id="UP000553459"/>
    </source>
</evidence>